<dbReference type="GO" id="GO:0005886">
    <property type="term" value="C:plasma membrane"/>
    <property type="evidence" value="ECO:0007669"/>
    <property type="project" value="UniProtKB-SubCell"/>
</dbReference>
<evidence type="ECO:0000256" key="6">
    <source>
        <dbReference type="ARBA" id="ARBA00023136"/>
    </source>
</evidence>
<dbReference type="Pfam" id="PF04039">
    <property type="entry name" value="MnhB"/>
    <property type="match status" value="1"/>
</dbReference>
<evidence type="ECO:0000313" key="10">
    <source>
        <dbReference type="Proteomes" id="UP000541810"/>
    </source>
</evidence>
<evidence type="ECO:0000256" key="3">
    <source>
        <dbReference type="ARBA" id="ARBA00022475"/>
    </source>
</evidence>
<dbReference type="RefSeq" id="WP_184675580.1">
    <property type="nucleotide sequence ID" value="NZ_JACHGY010000001.1"/>
</dbReference>
<dbReference type="PANTHER" id="PTHR33932">
    <property type="entry name" value="NA(+)/H(+) ANTIPORTER SUBUNIT B"/>
    <property type="match status" value="1"/>
</dbReference>
<evidence type="ECO:0000259" key="8">
    <source>
        <dbReference type="Pfam" id="PF04039"/>
    </source>
</evidence>
<feature type="transmembrane region" description="Helical" evidence="7">
    <location>
        <begin position="107"/>
        <end position="131"/>
    </location>
</feature>
<keyword evidence="5 7" id="KW-1133">Transmembrane helix</keyword>
<keyword evidence="3" id="KW-1003">Cell membrane</keyword>
<sequence>MNAPVLQTTAKLLVLLLAVFSILVLIRGHNEPGGGFIGGLLCALAFATHALSFGIRSTRRLLRVDPHRLLGIGLILALGSGVASMVLGQPFMTGQWLGEVPGIGKVGSVLVFDVGVYLVVLGTATMILVGLMGERD</sequence>
<keyword evidence="6 7" id="KW-0472">Membrane</keyword>
<dbReference type="EMBL" id="JACHGY010000001">
    <property type="protein sequence ID" value="MBB6428441.1"/>
    <property type="molecule type" value="Genomic_DNA"/>
</dbReference>
<feature type="domain" description="Na+/H+ antiporter MnhB subunit-related protein" evidence="8">
    <location>
        <begin position="5"/>
        <end position="125"/>
    </location>
</feature>
<evidence type="ECO:0000256" key="4">
    <source>
        <dbReference type="ARBA" id="ARBA00022692"/>
    </source>
</evidence>
<name>A0A7X0H374_9BACT</name>
<accession>A0A7X0H374</accession>
<dbReference type="NCBIfam" id="NF009163">
    <property type="entry name" value="PRK12509.1"/>
    <property type="match status" value="1"/>
</dbReference>
<evidence type="ECO:0000256" key="7">
    <source>
        <dbReference type="SAM" id="Phobius"/>
    </source>
</evidence>
<gene>
    <name evidence="9" type="ORF">HNQ40_000247</name>
</gene>
<dbReference type="AlphaFoldDB" id="A0A7X0H374"/>
<feature type="transmembrane region" description="Helical" evidence="7">
    <location>
        <begin position="67"/>
        <end position="87"/>
    </location>
</feature>
<dbReference type="Proteomes" id="UP000541810">
    <property type="component" value="Unassembled WGS sequence"/>
</dbReference>
<dbReference type="InterPro" id="IPR007182">
    <property type="entry name" value="MnhB"/>
</dbReference>
<evidence type="ECO:0000256" key="2">
    <source>
        <dbReference type="ARBA" id="ARBA00009425"/>
    </source>
</evidence>
<comment type="similarity">
    <text evidence="2">Belongs to the CPA3 antiporters (TC 2.A.63) subunit B family.</text>
</comment>
<comment type="subcellular location">
    <subcellularLocation>
        <location evidence="1">Cell membrane</location>
        <topology evidence="1">Multi-pass membrane protein</topology>
    </subcellularLocation>
</comment>
<dbReference type="PANTHER" id="PTHR33932:SF4">
    <property type="entry name" value="NA(+)_H(+) ANTIPORTER SUBUNIT B"/>
    <property type="match status" value="1"/>
</dbReference>
<keyword evidence="4 7" id="KW-0812">Transmembrane</keyword>
<reference evidence="9 10" key="1">
    <citation type="submission" date="2020-08" db="EMBL/GenBank/DDBJ databases">
        <title>Genomic Encyclopedia of Type Strains, Phase IV (KMG-IV): sequencing the most valuable type-strain genomes for metagenomic binning, comparative biology and taxonomic classification.</title>
        <authorList>
            <person name="Goeker M."/>
        </authorList>
    </citation>
    <scope>NUCLEOTIDE SEQUENCE [LARGE SCALE GENOMIC DNA]</scope>
    <source>
        <strain evidence="9 10">DSM 103725</strain>
    </source>
</reference>
<keyword evidence="10" id="KW-1185">Reference proteome</keyword>
<comment type="caution">
    <text evidence="9">The sequence shown here is derived from an EMBL/GenBank/DDBJ whole genome shotgun (WGS) entry which is preliminary data.</text>
</comment>
<evidence type="ECO:0000256" key="1">
    <source>
        <dbReference type="ARBA" id="ARBA00004651"/>
    </source>
</evidence>
<evidence type="ECO:0000256" key="5">
    <source>
        <dbReference type="ARBA" id="ARBA00022989"/>
    </source>
</evidence>
<dbReference type="InterPro" id="IPR050622">
    <property type="entry name" value="CPA3_antiporter_subunitB"/>
</dbReference>
<proteinExistence type="inferred from homology"/>
<protein>
    <submittedName>
        <fullName evidence="9">Multicomponent Na+:H+ antiporter subunit B</fullName>
    </submittedName>
</protein>
<feature type="transmembrane region" description="Helical" evidence="7">
    <location>
        <begin position="35"/>
        <end position="55"/>
    </location>
</feature>
<organism evidence="9 10">
    <name type="scientific">Algisphaera agarilytica</name>
    <dbReference type="NCBI Taxonomy" id="1385975"/>
    <lineage>
        <taxon>Bacteria</taxon>
        <taxon>Pseudomonadati</taxon>
        <taxon>Planctomycetota</taxon>
        <taxon>Phycisphaerae</taxon>
        <taxon>Phycisphaerales</taxon>
        <taxon>Phycisphaeraceae</taxon>
        <taxon>Algisphaera</taxon>
    </lineage>
</organism>
<evidence type="ECO:0000313" key="9">
    <source>
        <dbReference type="EMBL" id="MBB6428441.1"/>
    </source>
</evidence>
<feature type="transmembrane region" description="Helical" evidence="7">
    <location>
        <begin position="12"/>
        <end position="29"/>
    </location>
</feature>